<proteinExistence type="predicted"/>
<dbReference type="RefSeq" id="WP_239695414.1">
    <property type="nucleotide sequence ID" value="NZ_KF418775.1"/>
</dbReference>
<protein>
    <submittedName>
        <fullName evidence="4">ParB-like partition protein</fullName>
    </submittedName>
</protein>
<dbReference type="GO" id="GO:0007059">
    <property type="term" value="P:chromosome segregation"/>
    <property type="evidence" value="ECO:0007669"/>
    <property type="project" value="TreeGrafter"/>
</dbReference>
<evidence type="ECO:0000256" key="1">
    <source>
        <dbReference type="SAM" id="Coils"/>
    </source>
</evidence>
<reference evidence="4" key="1">
    <citation type="submission" date="2013-07" db="EMBL/GenBank/DDBJ databases">
        <title>Complete sequence of a native Burkholderia pseudomallei plasmid.</title>
        <authorList>
            <person name="Stone J.K."/>
            <person name="Bollig M.C."/>
            <person name="Gibbons H.S."/>
            <person name="Mayo M."/>
            <person name="Currie B.J."/>
            <person name="Keim P."/>
            <person name="Tuanyok A."/>
        </authorList>
    </citation>
    <scope>NUCLEOTIDE SEQUENCE</scope>
    <source>
        <strain evidence="4">MSHR1950</strain>
        <plasmid evidence="4">pBPSE01</plasmid>
    </source>
</reference>
<dbReference type="InterPro" id="IPR003115">
    <property type="entry name" value="ParB_N"/>
</dbReference>
<dbReference type="GO" id="GO:0005694">
    <property type="term" value="C:chromosome"/>
    <property type="evidence" value="ECO:0007669"/>
    <property type="project" value="TreeGrafter"/>
</dbReference>
<evidence type="ECO:0000256" key="2">
    <source>
        <dbReference type="SAM" id="MobiDB-lite"/>
    </source>
</evidence>
<dbReference type="AlphaFoldDB" id="A0A0C5B2F6"/>
<dbReference type="Gene3D" id="1.10.10.2830">
    <property type="match status" value="1"/>
</dbReference>
<dbReference type="InterPro" id="IPR050336">
    <property type="entry name" value="Chromosome_partition/occlusion"/>
</dbReference>
<dbReference type="PANTHER" id="PTHR33375">
    <property type="entry name" value="CHROMOSOME-PARTITIONING PROTEIN PARB-RELATED"/>
    <property type="match status" value="1"/>
</dbReference>
<name>A0A0C5B2F6_BURPE</name>
<evidence type="ECO:0000313" key="4">
    <source>
        <dbReference type="EMBL" id="AJL34990.1"/>
    </source>
</evidence>
<gene>
    <name evidence="4" type="ORF">pBPS107</name>
</gene>
<keyword evidence="1" id="KW-0175">Coiled coil</keyword>
<dbReference type="SUPFAM" id="SSF109709">
    <property type="entry name" value="KorB DNA-binding domain-like"/>
    <property type="match status" value="1"/>
</dbReference>
<dbReference type="EMBL" id="KF418775">
    <property type="protein sequence ID" value="AJL34990.1"/>
    <property type="molecule type" value="Genomic_DNA"/>
</dbReference>
<dbReference type="SUPFAM" id="SSF110849">
    <property type="entry name" value="ParB/Sulfiredoxin"/>
    <property type="match status" value="1"/>
</dbReference>
<evidence type="ECO:0000259" key="3">
    <source>
        <dbReference type="SMART" id="SM00470"/>
    </source>
</evidence>
<sequence length="349" mass="37725">MSIGKRLAQRTADLAPVENNAPPPSQGGGSFTSPGRLLTTANRIVQAEDRAKEAEQLAADAKQQLDEALRRLADLEANKAASDGHGVEEVALSDFVEKPGRRRILSPVEREELKANLSANKLVTPVSYRLLPNGKKEIVSGHNRIDIYRNDLGRTTITAVRFEGTEQEAELAAAFANLLAPSLPDYEKYRQFVRLQEESGFTRADIITASGLSTSHVSRILAFEKLPAAARDAIAKRPDRLGGAAAEEFAAIAASGHGESVVKAIEALIGDEKMTQKRALEIARPKITRVSAPASRSITIGKKKLCDVTVRGGVVGLRFDGKGSDESAQKWAEKIEEFIKREIAAKKVA</sequence>
<feature type="region of interest" description="Disordered" evidence="2">
    <location>
        <begin position="1"/>
        <end position="36"/>
    </location>
</feature>
<feature type="domain" description="ParB-like N-terminal" evidence="3">
    <location>
        <begin position="88"/>
        <end position="178"/>
    </location>
</feature>
<dbReference type="SMART" id="SM00470">
    <property type="entry name" value="ParB"/>
    <property type="match status" value="1"/>
</dbReference>
<accession>A0A0C5B2F6</accession>
<geneLocation type="plasmid" evidence="4">
    <name>pBPSE01</name>
</geneLocation>
<feature type="coiled-coil region" evidence="1">
    <location>
        <begin position="37"/>
        <end position="78"/>
    </location>
</feature>
<keyword evidence="4" id="KW-0614">Plasmid</keyword>
<dbReference type="InterPro" id="IPR036086">
    <property type="entry name" value="ParB/Sulfiredoxin_sf"/>
</dbReference>
<dbReference type="PANTHER" id="PTHR33375:SF1">
    <property type="entry name" value="CHROMOSOME-PARTITIONING PROTEIN PARB-RELATED"/>
    <property type="match status" value="1"/>
</dbReference>
<organism evidence="4">
    <name type="scientific">Burkholderia pseudomallei</name>
    <name type="common">Pseudomonas pseudomallei</name>
    <dbReference type="NCBI Taxonomy" id="28450"/>
    <lineage>
        <taxon>Bacteria</taxon>
        <taxon>Pseudomonadati</taxon>
        <taxon>Pseudomonadota</taxon>
        <taxon>Betaproteobacteria</taxon>
        <taxon>Burkholderiales</taxon>
        <taxon>Burkholderiaceae</taxon>
        <taxon>Burkholderia</taxon>
        <taxon>pseudomallei group</taxon>
    </lineage>
</organism>